<evidence type="ECO:0000313" key="3">
    <source>
        <dbReference type="Proteomes" id="UP000191055"/>
    </source>
</evidence>
<feature type="transmembrane region" description="Helical" evidence="1">
    <location>
        <begin position="12"/>
        <end position="29"/>
    </location>
</feature>
<dbReference type="STRING" id="889453.SAMN03080601_03491"/>
<keyword evidence="1" id="KW-0472">Membrane</keyword>
<organism evidence="2 3">
    <name type="scientific">Alkalitalea saponilacus</name>
    <dbReference type="NCBI Taxonomy" id="889453"/>
    <lineage>
        <taxon>Bacteria</taxon>
        <taxon>Pseudomonadati</taxon>
        <taxon>Bacteroidota</taxon>
        <taxon>Bacteroidia</taxon>
        <taxon>Marinilabiliales</taxon>
        <taxon>Marinilabiliaceae</taxon>
        <taxon>Alkalitalea</taxon>
    </lineage>
</organism>
<keyword evidence="1" id="KW-1133">Transmembrane helix</keyword>
<sequence>MGKNNSFKNFGSGLACGIFKCVVCGWAFARSLSIKHNGDIYEMLGLRCASLSAVTKAGAGQKGSCKHQNPNILYMMLPFRCLFLQVIYFYLNSLSVTLWCNWCNYGAIQIS</sequence>
<dbReference type="AlphaFoldDB" id="A0A1T5HU40"/>
<keyword evidence="1" id="KW-0812">Transmembrane</keyword>
<proteinExistence type="predicted"/>
<evidence type="ECO:0000256" key="1">
    <source>
        <dbReference type="SAM" id="Phobius"/>
    </source>
</evidence>
<gene>
    <name evidence="2" type="ORF">SAMN03080601_03491</name>
</gene>
<protein>
    <submittedName>
        <fullName evidence="2">Uncharacterized protein</fullName>
    </submittedName>
</protein>
<dbReference type="Proteomes" id="UP000191055">
    <property type="component" value="Unassembled WGS sequence"/>
</dbReference>
<keyword evidence="3" id="KW-1185">Reference proteome</keyword>
<accession>A0A1T5HU40</accession>
<reference evidence="2 3" key="1">
    <citation type="submission" date="2017-02" db="EMBL/GenBank/DDBJ databases">
        <authorList>
            <person name="Peterson S.W."/>
        </authorList>
    </citation>
    <scope>NUCLEOTIDE SEQUENCE [LARGE SCALE GENOMIC DNA]</scope>
    <source>
        <strain evidence="2 3">DSM 24412</strain>
    </source>
</reference>
<evidence type="ECO:0000313" key="2">
    <source>
        <dbReference type="EMBL" id="SKC24198.1"/>
    </source>
</evidence>
<name>A0A1T5HU40_9BACT</name>
<dbReference type="EMBL" id="FUYV01000041">
    <property type="protein sequence ID" value="SKC24198.1"/>
    <property type="molecule type" value="Genomic_DNA"/>
</dbReference>